<organism evidence="2 3">
    <name type="scientific">Aspergillus pseudoustus</name>
    <dbReference type="NCBI Taxonomy" id="1810923"/>
    <lineage>
        <taxon>Eukaryota</taxon>
        <taxon>Fungi</taxon>
        <taxon>Dikarya</taxon>
        <taxon>Ascomycota</taxon>
        <taxon>Pezizomycotina</taxon>
        <taxon>Eurotiomycetes</taxon>
        <taxon>Eurotiomycetidae</taxon>
        <taxon>Eurotiales</taxon>
        <taxon>Aspergillaceae</taxon>
        <taxon>Aspergillus</taxon>
        <taxon>Aspergillus subgen. Nidulantes</taxon>
    </lineage>
</organism>
<reference evidence="2 3" key="1">
    <citation type="submission" date="2024-07" db="EMBL/GenBank/DDBJ databases">
        <title>Section-level genome sequencing and comparative genomics of Aspergillus sections Usti and Cavernicolus.</title>
        <authorList>
            <consortium name="Lawrence Berkeley National Laboratory"/>
            <person name="Nybo J.L."/>
            <person name="Vesth T.C."/>
            <person name="Theobald S."/>
            <person name="Frisvad J.C."/>
            <person name="Larsen T.O."/>
            <person name="Kjaerboelling I."/>
            <person name="Rothschild-Mancinelli K."/>
            <person name="Lyhne E.K."/>
            <person name="Kogle M.E."/>
            <person name="Barry K."/>
            <person name="Clum A."/>
            <person name="Na H."/>
            <person name="Ledsgaard L."/>
            <person name="Lin J."/>
            <person name="Lipzen A."/>
            <person name="Kuo A."/>
            <person name="Riley R."/>
            <person name="Mondo S."/>
            <person name="Labutti K."/>
            <person name="Haridas S."/>
            <person name="Pangalinan J."/>
            <person name="Salamov A.A."/>
            <person name="Simmons B.A."/>
            <person name="Magnuson J.K."/>
            <person name="Chen J."/>
            <person name="Drula E."/>
            <person name="Henrissat B."/>
            <person name="Wiebenga A."/>
            <person name="Lubbers R.J."/>
            <person name="Gomes A.C."/>
            <person name="Makela M.R."/>
            <person name="Stajich J."/>
            <person name="Grigoriev I.V."/>
            <person name="Mortensen U.H."/>
            <person name="De Vries R.P."/>
            <person name="Baker S.E."/>
            <person name="Andersen M.R."/>
        </authorList>
    </citation>
    <scope>NUCLEOTIDE SEQUENCE [LARGE SCALE GENOMIC DNA]</scope>
    <source>
        <strain evidence="2 3">CBS 123904</strain>
    </source>
</reference>
<dbReference type="Proteomes" id="UP001610446">
    <property type="component" value="Unassembled WGS sequence"/>
</dbReference>
<evidence type="ECO:0008006" key="4">
    <source>
        <dbReference type="Google" id="ProtNLM"/>
    </source>
</evidence>
<sequence>MQLTTLIGLGLLATSSFAYTNNRQGSSMNLNVGDCRAALDRIDRQRTYNDQAEFSVSNCYMIYATNGSGRRPVRGQIIYDIANAILNSCREHKGRLGTNNCDSCHVTVNYRT</sequence>
<proteinExistence type="predicted"/>
<comment type="caution">
    <text evidence="2">The sequence shown here is derived from an EMBL/GenBank/DDBJ whole genome shotgun (WGS) entry which is preliminary data.</text>
</comment>
<evidence type="ECO:0000256" key="1">
    <source>
        <dbReference type="SAM" id="SignalP"/>
    </source>
</evidence>
<feature type="chain" id="PRO_5045833760" description="Meiotically up-regulated gene family-domain-containing protein" evidence="1">
    <location>
        <begin position="19"/>
        <end position="112"/>
    </location>
</feature>
<accession>A0ABR4KLF1</accession>
<keyword evidence="3" id="KW-1185">Reference proteome</keyword>
<evidence type="ECO:0000313" key="3">
    <source>
        <dbReference type="Proteomes" id="UP001610446"/>
    </source>
</evidence>
<evidence type="ECO:0000313" key="2">
    <source>
        <dbReference type="EMBL" id="KAL2852857.1"/>
    </source>
</evidence>
<protein>
    <recommendedName>
        <fullName evidence="4">Meiotically up-regulated gene family-domain-containing protein</fullName>
    </recommendedName>
</protein>
<keyword evidence="1" id="KW-0732">Signal</keyword>
<name>A0ABR4KLF1_9EURO</name>
<gene>
    <name evidence="2" type="ORF">BJY01DRAFT_244438</name>
</gene>
<dbReference type="EMBL" id="JBFXLU010000023">
    <property type="protein sequence ID" value="KAL2852857.1"/>
    <property type="molecule type" value="Genomic_DNA"/>
</dbReference>
<feature type="signal peptide" evidence="1">
    <location>
        <begin position="1"/>
        <end position="18"/>
    </location>
</feature>